<evidence type="ECO:0008006" key="3">
    <source>
        <dbReference type="Google" id="ProtNLM"/>
    </source>
</evidence>
<evidence type="ECO:0000313" key="1">
    <source>
        <dbReference type="EMBL" id="MET3587859.1"/>
    </source>
</evidence>
<sequence>MPEMTFDLDNASFYVYRAIRKLPLPSITPHMLAFEAWYRERITQQIAARSPA</sequence>
<comment type="caution">
    <text evidence="1">The sequence shown here is derived from an EMBL/GenBank/DDBJ whole genome shotgun (WGS) entry which is preliminary data.</text>
</comment>
<accession>A0ABV2HBL6</accession>
<dbReference type="Proteomes" id="UP001549031">
    <property type="component" value="Unassembled WGS sequence"/>
</dbReference>
<gene>
    <name evidence="1" type="ORF">ABID21_003990</name>
</gene>
<name>A0ABV2HBL6_9HYPH</name>
<dbReference type="EMBL" id="JBEPLJ010000016">
    <property type="protein sequence ID" value="MET3587859.1"/>
    <property type="molecule type" value="Genomic_DNA"/>
</dbReference>
<protein>
    <recommendedName>
        <fullName evidence="3">Glutathione S-transferase</fullName>
    </recommendedName>
</protein>
<proteinExistence type="predicted"/>
<keyword evidence="2" id="KW-1185">Reference proteome</keyword>
<reference evidence="1 2" key="1">
    <citation type="submission" date="2024-06" db="EMBL/GenBank/DDBJ databases">
        <title>Genomic Encyclopedia of Type Strains, Phase IV (KMG-IV): sequencing the most valuable type-strain genomes for metagenomic binning, comparative biology and taxonomic classification.</title>
        <authorList>
            <person name="Goeker M."/>
        </authorList>
    </citation>
    <scope>NUCLEOTIDE SEQUENCE [LARGE SCALE GENOMIC DNA]</scope>
    <source>
        <strain evidence="1 2">DSM 105042</strain>
    </source>
</reference>
<evidence type="ECO:0000313" key="2">
    <source>
        <dbReference type="Proteomes" id="UP001549031"/>
    </source>
</evidence>
<organism evidence="1 2">
    <name type="scientific">Pseudorhizobium tarimense</name>
    <dbReference type="NCBI Taxonomy" id="1079109"/>
    <lineage>
        <taxon>Bacteria</taxon>
        <taxon>Pseudomonadati</taxon>
        <taxon>Pseudomonadota</taxon>
        <taxon>Alphaproteobacteria</taxon>
        <taxon>Hyphomicrobiales</taxon>
        <taxon>Rhizobiaceae</taxon>
        <taxon>Rhizobium/Agrobacterium group</taxon>
        <taxon>Pseudorhizobium</taxon>
    </lineage>
</organism>